<reference evidence="1" key="1">
    <citation type="submission" date="2016-10" db="EMBL/GenBank/DDBJ databases">
        <title>Sequence of Gallionella enrichment culture.</title>
        <authorList>
            <person name="Poehlein A."/>
            <person name="Muehling M."/>
            <person name="Daniel R."/>
        </authorList>
    </citation>
    <scope>NUCLEOTIDE SEQUENCE</scope>
</reference>
<dbReference type="AlphaFoldDB" id="A0A1J5QGC8"/>
<protein>
    <recommendedName>
        <fullName evidence="2">DUF2946 domain-containing protein</fullName>
    </recommendedName>
</protein>
<organism evidence="1">
    <name type="scientific">mine drainage metagenome</name>
    <dbReference type="NCBI Taxonomy" id="410659"/>
    <lineage>
        <taxon>unclassified sequences</taxon>
        <taxon>metagenomes</taxon>
        <taxon>ecological metagenomes</taxon>
    </lineage>
</organism>
<evidence type="ECO:0000313" key="1">
    <source>
        <dbReference type="EMBL" id="OIQ76555.1"/>
    </source>
</evidence>
<accession>A0A1J5QGC8</accession>
<sequence length="120" mass="12969">MRPTILVFRCRALGGVVVSLCLALSVPGAEASVSMVQDAHSMATSAVVPSPRDAMDCVPCARCYAAPAPPMGRITGDAHEAETPAWRFDATQRLDPEVMLDAGGQRMLLPLRIVYCRWRN</sequence>
<gene>
    <name evidence="1" type="ORF">GALL_417640</name>
</gene>
<comment type="caution">
    <text evidence="1">The sequence shown here is derived from an EMBL/GenBank/DDBJ whole genome shotgun (WGS) entry which is preliminary data.</text>
</comment>
<proteinExistence type="predicted"/>
<dbReference type="EMBL" id="MLJW01001837">
    <property type="protein sequence ID" value="OIQ76555.1"/>
    <property type="molecule type" value="Genomic_DNA"/>
</dbReference>
<evidence type="ECO:0008006" key="2">
    <source>
        <dbReference type="Google" id="ProtNLM"/>
    </source>
</evidence>
<name>A0A1J5QGC8_9ZZZZ</name>